<protein>
    <recommendedName>
        <fullName evidence="6">NAD(P)-binding protein</fullName>
    </recommendedName>
</protein>
<dbReference type="Proteomes" id="UP000237144">
    <property type="component" value="Unassembled WGS sequence"/>
</dbReference>
<comment type="similarity">
    <text evidence="1">Belongs to the short-chain dehydrogenases/reductases (SDR) family.</text>
</comment>
<sequence length="275" mass="30137">MPKVYFITAANRPRGLGFTLVSKISALPYTLVFATARNPAAATELNELARERGNIVVVRLEAVSEVDAKAAAALVAEKAGKVDYLVPCVGASISAQRKVRLQTYNRTGFVHPLTGMQHPAYLHQQPIDQFRETFEINVLSQVILYQAFLPLLLKANKPVFMPLSSGAGSASTVYPFPIGSYGMSKAALTYFAVKVNSEQPHLCSFAVHPGVIKTDFYFVILEQHPDLAAGMAMLPDEMYLTAEQSADGMIKVLHEATRETHGGKFLDYKGDDMPW</sequence>
<evidence type="ECO:0000256" key="3">
    <source>
        <dbReference type="ARBA" id="ARBA00023002"/>
    </source>
</evidence>
<gene>
    <name evidence="4" type="ORF">BMF94_1493</name>
</gene>
<keyword evidence="5" id="KW-1185">Reference proteome</keyword>
<reference evidence="4 5" key="1">
    <citation type="journal article" date="2018" name="Front. Microbiol.">
        <title>Prospects for Fungal Bioremediation of Acidic Radioactive Waste Sites: Characterization and Genome Sequence of Rhodotorula taiwanensis MD1149.</title>
        <authorList>
            <person name="Tkavc R."/>
            <person name="Matrosova V.Y."/>
            <person name="Grichenko O.E."/>
            <person name="Gostincar C."/>
            <person name="Volpe R.P."/>
            <person name="Klimenkova P."/>
            <person name="Gaidamakova E.K."/>
            <person name="Zhou C.E."/>
            <person name="Stewart B.J."/>
            <person name="Lyman M.G."/>
            <person name="Malfatti S.A."/>
            <person name="Rubinfeld B."/>
            <person name="Courtot M."/>
            <person name="Singh J."/>
            <person name="Dalgard C.L."/>
            <person name="Hamilton T."/>
            <person name="Frey K.G."/>
            <person name="Gunde-Cimerman N."/>
            <person name="Dugan L."/>
            <person name="Daly M.J."/>
        </authorList>
    </citation>
    <scope>NUCLEOTIDE SEQUENCE [LARGE SCALE GENOMIC DNA]</scope>
    <source>
        <strain evidence="4 5">MD1149</strain>
    </source>
</reference>
<dbReference type="OrthoDB" id="9876299at2759"/>
<dbReference type="InterPro" id="IPR051468">
    <property type="entry name" value="Fungal_SecMetab_SDRs"/>
</dbReference>
<dbReference type="AlphaFoldDB" id="A0A2S5BF99"/>
<organism evidence="4 5">
    <name type="scientific">Rhodotorula taiwanensis</name>
    <dbReference type="NCBI Taxonomy" id="741276"/>
    <lineage>
        <taxon>Eukaryota</taxon>
        <taxon>Fungi</taxon>
        <taxon>Dikarya</taxon>
        <taxon>Basidiomycota</taxon>
        <taxon>Pucciniomycotina</taxon>
        <taxon>Microbotryomycetes</taxon>
        <taxon>Sporidiobolales</taxon>
        <taxon>Sporidiobolaceae</taxon>
        <taxon>Rhodotorula</taxon>
    </lineage>
</organism>
<evidence type="ECO:0008006" key="6">
    <source>
        <dbReference type="Google" id="ProtNLM"/>
    </source>
</evidence>
<comment type="caution">
    <text evidence="4">The sequence shown here is derived from an EMBL/GenBank/DDBJ whole genome shotgun (WGS) entry which is preliminary data.</text>
</comment>
<keyword evidence="2" id="KW-0521">NADP</keyword>
<dbReference type="GO" id="GO:0005737">
    <property type="term" value="C:cytoplasm"/>
    <property type="evidence" value="ECO:0007669"/>
    <property type="project" value="TreeGrafter"/>
</dbReference>
<evidence type="ECO:0000313" key="5">
    <source>
        <dbReference type="Proteomes" id="UP000237144"/>
    </source>
</evidence>
<dbReference type="Gene3D" id="3.40.50.720">
    <property type="entry name" value="NAD(P)-binding Rossmann-like Domain"/>
    <property type="match status" value="1"/>
</dbReference>
<proteinExistence type="inferred from homology"/>
<dbReference type="InterPro" id="IPR036291">
    <property type="entry name" value="NAD(P)-bd_dom_sf"/>
</dbReference>
<dbReference type="SUPFAM" id="SSF51735">
    <property type="entry name" value="NAD(P)-binding Rossmann-fold domains"/>
    <property type="match status" value="1"/>
</dbReference>
<dbReference type="PANTHER" id="PTHR43544:SF7">
    <property type="entry name" value="NADB-LER2"/>
    <property type="match status" value="1"/>
</dbReference>
<name>A0A2S5BF99_9BASI</name>
<evidence type="ECO:0000256" key="2">
    <source>
        <dbReference type="ARBA" id="ARBA00022857"/>
    </source>
</evidence>
<dbReference type="GO" id="GO:0016491">
    <property type="term" value="F:oxidoreductase activity"/>
    <property type="evidence" value="ECO:0007669"/>
    <property type="project" value="UniProtKB-KW"/>
</dbReference>
<evidence type="ECO:0000256" key="1">
    <source>
        <dbReference type="ARBA" id="ARBA00006484"/>
    </source>
</evidence>
<dbReference type="PANTHER" id="PTHR43544">
    <property type="entry name" value="SHORT-CHAIN DEHYDROGENASE/REDUCTASE"/>
    <property type="match status" value="1"/>
</dbReference>
<keyword evidence="3" id="KW-0560">Oxidoreductase</keyword>
<dbReference type="Pfam" id="PF00106">
    <property type="entry name" value="adh_short"/>
    <property type="match status" value="1"/>
</dbReference>
<dbReference type="InterPro" id="IPR002347">
    <property type="entry name" value="SDR_fam"/>
</dbReference>
<evidence type="ECO:0000313" key="4">
    <source>
        <dbReference type="EMBL" id="POY75423.1"/>
    </source>
</evidence>
<dbReference type="EMBL" id="PJQD01000015">
    <property type="protein sequence ID" value="POY75423.1"/>
    <property type="molecule type" value="Genomic_DNA"/>
</dbReference>
<accession>A0A2S5BF99</accession>